<reference evidence="6 7" key="1">
    <citation type="journal article" date="2017" name="Nature">
        <title>The Apostasia genome and the evolution of orchids.</title>
        <authorList>
            <person name="Zhang G.Q."/>
            <person name="Liu K.W."/>
            <person name="Li Z."/>
            <person name="Lohaus R."/>
            <person name="Hsiao Y.Y."/>
            <person name="Niu S.C."/>
            <person name="Wang J.Y."/>
            <person name="Lin Y.C."/>
            <person name="Xu Q."/>
            <person name="Chen L.J."/>
            <person name="Yoshida K."/>
            <person name="Fujiwara S."/>
            <person name="Wang Z.W."/>
            <person name="Zhang Y.Q."/>
            <person name="Mitsuda N."/>
            <person name="Wang M."/>
            <person name="Liu G.H."/>
            <person name="Pecoraro L."/>
            <person name="Huang H.X."/>
            <person name="Xiao X.J."/>
            <person name="Lin M."/>
            <person name="Wu X.Y."/>
            <person name="Wu W.L."/>
            <person name="Chen Y.Y."/>
            <person name="Chang S.B."/>
            <person name="Sakamoto S."/>
            <person name="Ohme-Takagi M."/>
            <person name="Yagi M."/>
            <person name="Zeng S.J."/>
            <person name="Shen C.Y."/>
            <person name="Yeh C.M."/>
            <person name="Luo Y.B."/>
            <person name="Tsai W.C."/>
            <person name="Van de Peer Y."/>
            <person name="Liu Z.J."/>
        </authorList>
    </citation>
    <scope>NUCLEOTIDE SEQUENCE [LARGE SCALE GENOMIC DNA]</scope>
    <source>
        <strain evidence="7">cv. Shenzhen</strain>
        <tissue evidence="6">Stem</tissue>
    </source>
</reference>
<keyword evidence="1" id="KW-0479">Metal-binding</keyword>
<dbReference type="InterPro" id="IPR004343">
    <property type="entry name" value="Plus-3_dom"/>
</dbReference>
<dbReference type="Gene3D" id="3.30.40.10">
    <property type="entry name" value="Zinc/RING finger domain, C3HC4 (zinc finger)"/>
    <property type="match status" value="1"/>
</dbReference>
<dbReference type="InterPro" id="IPR045894">
    <property type="entry name" value="At5g08430-like"/>
</dbReference>
<name>A0A2I0B1I3_9ASPA</name>
<dbReference type="InterPro" id="IPR001965">
    <property type="entry name" value="Znf_PHD"/>
</dbReference>
<evidence type="ECO:0000313" key="7">
    <source>
        <dbReference type="Proteomes" id="UP000236161"/>
    </source>
</evidence>
<dbReference type="InterPro" id="IPR011011">
    <property type="entry name" value="Znf_FYVE_PHD"/>
</dbReference>
<dbReference type="Gene3D" id="3.90.70.200">
    <property type="entry name" value="Plus-3 domain"/>
    <property type="match status" value="1"/>
</dbReference>
<sequence length="639" mass="74310">MSLYSSEKEKYSEDYCFVCKDGGTLRLCDHKECTKSYHPECVDKDPTFLDADEIWTCGRHSCCKCKRSSTFKCFCCPTSFCRKCVRKADYGRVKGTKGFCGECLKLAKLVEEGADHDSDGEKVDFDDRETWEFLWKDYWPIVKEEEGLSLEHVQYADAVLNGFEKCRELSDSDETHENVLEVSESEDDCDDEHIPLMTLKRKKDRRTFRKKLKPSKNGFMGWASVELFEFLSSLSKDTKDPLEKYDVYEIVREYIVSNNLLRHDKRSRKYVFCDSTLFSLLRRRNFKFSRLYGLLERHFTSSDSSDDELSCAEGESFEKSRKKLRMTRSDYKIKSNRDYHNELVTEPPQSCFVAITESNIKALYLKRSLIAEMIGDPDTFEGKIVGCFVRVKLEPRDYYGVPSKLYQLGQVTGVKKVPEEYKLREMSTDVALCISNMDKDVKISMLSDDDFEEEECKDLRQLAELGLFKRPYIVELRKKIRDVHVDIVKHSVRKELLKLDKLIERANEKGWRKDLYEYIDRKALLSKPEEVKRLIEDLPKITPEMSVIDVDSKSIYCGGESRSALPSLPTHPENEIGNKVLQGAVAGLTEETPECLSFSDEDSSEKKVTNMKESEEIALSRLNRFKLRNEKEMFLRLRC</sequence>
<dbReference type="Pfam" id="PF25980">
    <property type="entry name" value="NERD_plant"/>
    <property type="match status" value="1"/>
</dbReference>
<dbReference type="PROSITE" id="PS51360">
    <property type="entry name" value="PLUS3"/>
    <property type="match status" value="1"/>
</dbReference>
<proteinExistence type="predicted"/>
<dbReference type="Proteomes" id="UP000236161">
    <property type="component" value="Unassembled WGS sequence"/>
</dbReference>
<evidence type="ECO:0000259" key="5">
    <source>
        <dbReference type="PROSITE" id="PS51925"/>
    </source>
</evidence>
<dbReference type="PROSITE" id="PS51925">
    <property type="entry name" value="SWIB_MDM2"/>
    <property type="match status" value="1"/>
</dbReference>
<dbReference type="STRING" id="1088818.A0A2I0B1I3"/>
<keyword evidence="2" id="KW-0863">Zinc-finger</keyword>
<dbReference type="SMART" id="SM00249">
    <property type="entry name" value="PHD"/>
    <property type="match status" value="1"/>
</dbReference>
<gene>
    <name evidence="6" type="ORF">AXF42_Ash018636</name>
</gene>
<keyword evidence="3" id="KW-0862">Zinc</keyword>
<dbReference type="InterPro" id="IPR055198">
    <property type="entry name" value="NSD_PHD"/>
</dbReference>
<dbReference type="InterPro" id="IPR036885">
    <property type="entry name" value="SWIB_MDM2_dom_sf"/>
</dbReference>
<dbReference type="AlphaFoldDB" id="A0A2I0B1I3"/>
<evidence type="ECO:0000256" key="2">
    <source>
        <dbReference type="ARBA" id="ARBA00022771"/>
    </source>
</evidence>
<dbReference type="EMBL" id="KZ451927">
    <property type="protein sequence ID" value="PKA61655.1"/>
    <property type="molecule type" value="Genomic_DNA"/>
</dbReference>
<dbReference type="OrthoDB" id="1870062at2759"/>
<dbReference type="InterPro" id="IPR013083">
    <property type="entry name" value="Znf_RING/FYVE/PHD"/>
</dbReference>
<dbReference type="SMART" id="SM00719">
    <property type="entry name" value="Plus3"/>
    <property type="match status" value="1"/>
</dbReference>
<dbReference type="InterPro" id="IPR003121">
    <property type="entry name" value="SWIB_MDM2_domain"/>
</dbReference>
<organism evidence="6 7">
    <name type="scientific">Apostasia shenzhenica</name>
    <dbReference type="NCBI Taxonomy" id="1088818"/>
    <lineage>
        <taxon>Eukaryota</taxon>
        <taxon>Viridiplantae</taxon>
        <taxon>Streptophyta</taxon>
        <taxon>Embryophyta</taxon>
        <taxon>Tracheophyta</taxon>
        <taxon>Spermatophyta</taxon>
        <taxon>Magnoliopsida</taxon>
        <taxon>Liliopsida</taxon>
        <taxon>Asparagales</taxon>
        <taxon>Orchidaceae</taxon>
        <taxon>Apostasioideae</taxon>
        <taxon>Apostasia</taxon>
    </lineage>
</organism>
<accession>A0A2I0B1I3</accession>
<dbReference type="InterPro" id="IPR058668">
    <property type="entry name" value="NERD_dom"/>
</dbReference>
<evidence type="ECO:0000259" key="4">
    <source>
        <dbReference type="PROSITE" id="PS51360"/>
    </source>
</evidence>
<dbReference type="PANTHER" id="PTHR46851:SF11">
    <property type="entry name" value="GYF DOMAIN-CONTAINING PROTEIN"/>
    <property type="match status" value="1"/>
</dbReference>
<dbReference type="Gene3D" id="1.10.245.10">
    <property type="entry name" value="SWIB/MDM2 domain"/>
    <property type="match status" value="1"/>
</dbReference>
<keyword evidence="7" id="KW-1185">Reference proteome</keyword>
<protein>
    <submittedName>
        <fullName evidence="6">Zinc finger CCCH domain-containing protein 44</fullName>
    </submittedName>
</protein>
<feature type="domain" description="Plus3" evidence="4">
    <location>
        <begin position="354"/>
        <end position="488"/>
    </location>
</feature>
<dbReference type="InterPro" id="IPR036128">
    <property type="entry name" value="Plus3-like_sf"/>
</dbReference>
<evidence type="ECO:0000256" key="3">
    <source>
        <dbReference type="ARBA" id="ARBA00022833"/>
    </source>
</evidence>
<dbReference type="SUPFAM" id="SSF159042">
    <property type="entry name" value="Plus3-like"/>
    <property type="match status" value="1"/>
</dbReference>
<dbReference type="CDD" id="cd15568">
    <property type="entry name" value="PHD5_NSD"/>
    <property type="match status" value="1"/>
</dbReference>
<dbReference type="SUPFAM" id="SSF57903">
    <property type="entry name" value="FYVE/PHD zinc finger"/>
    <property type="match status" value="1"/>
</dbReference>
<feature type="domain" description="DM2" evidence="5">
    <location>
        <begin position="216"/>
        <end position="301"/>
    </location>
</feature>
<dbReference type="Pfam" id="PF03126">
    <property type="entry name" value="Plus-3"/>
    <property type="match status" value="1"/>
</dbReference>
<dbReference type="SUPFAM" id="SSF47592">
    <property type="entry name" value="SWIB/MDM2 domain"/>
    <property type="match status" value="1"/>
</dbReference>
<evidence type="ECO:0000256" key="1">
    <source>
        <dbReference type="ARBA" id="ARBA00022723"/>
    </source>
</evidence>
<evidence type="ECO:0000313" key="6">
    <source>
        <dbReference type="EMBL" id="PKA61655.1"/>
    </source>
</evidence>
<dbReference type="GO" id="GO:0003677">
    <property type="term" value="F:DNA binding"/>
    <property type="evidence" value="ECO:0007669"/>
    <property type="project" value="InterPro"/>
</dbReference>
<dbReference type="Pfam" id="PF22908">
    <property type="entry name" value="PHD_NSD"/>
    <property type="match status" value="1"/>
</dbReference>
<dbReference type="GO" id="GO:0008270">
    <property type="term" value="F:zinc ion binding"/>
    <property type="evidence" value="ECO:0007669"/>
    <property type="project" value="UniProtKB-KW"/>
</dbReference>
<dbReference type="PANTHER" id="PTHR46851">
    <property type="entry name" value="OS01G0884500 PROTEIN"/>
    <property type="match status" value="1"/>
</dbReference>